<dbReference type="HOGENOM" id="CLU_738010_0_0_1"/>
<reference evidence="3 5" key="1">
    <citation type="journal article" date="2011" name="Science">
        <title>Comparative functional genomics of the fission yeasts.</title>
        <authorList>
            <person name="Rhind N."/>
            <person name="Chen Z."/>
            <person name="Yassour M."/>
            <person name="Thompson D.A."/>
            <person name="Haas B.J."/>
            <person name="Habib N."/>
            <person name="Wapinski I."/>
            <person name="Roy S."/>
            <person name="Lin M.F."/>
            <person name="Heiman D.I."/>
            <person name="Young S.K."/>
            <person name="Furuya K."/>
            <person name="Guo Y."/>
            <person name="Pidoux A."/>
            <person name="Chen H.M."/>
            <person name="Robbertse B."/>
            <person name="Goldberg J.M."/>
            <person name="Aoki K."/>
            <person name="Bayne E.H."/>
            <person name="Berlin A.M."/>
            <person name="Desjardins C.A."/>
            <person name="Dobbs E."/>
            <person name="Dukaj L."/>
            <person name="Fan L."/>
            <person name="FitzGerald M.G."/>
            <person name="French C."/>
            <person name="Gujja S."/>
            <person name="Hansen K."/>
            <person name="Keifenheim D."/>
            <person name="Levin J.Z."/>
            <person name="Mosher R.A."/>
            <person name="Mueller C.A."/>
            <person name="Pfiffner J."/>
            <person name="Priest M."/>
            <person name="Russ C."/>
            <person name="Smialowska A."/>
            <person name="Swoboda P."/>
            <person name="Sykes S.M."/>
            <person name="Vaughn M."/>
            <person name="Vengrova S."/>
            <person name="Yoder R."/>
            <person name="Zeng Q."/>
            <person name="Allshire R."/>
            <person name="Baulcombe D."/>
            <person name="Birren B.W."/>
            <person name="Brown W."/>
            <person name="Ekwall K."/>
            <person name="Kellis M."/>
            <person name="Leatherwood J."/>
            <person name="Levin H."/>
            <person name="Margalit H."/>
            <person name="Martienssen R."/>
            <person name="Nieduszynski C.A."/>
            <person name="Spatafora J.W."/>
            <person name="Friedman N."/>
            <person name="Dalgaard J.Z."/>
            <person name="Baumann P."/>
            <person name="Niki H."/>
            <person name="Regev A."/>
            <person name="Nusbaum C."/>
        </authorList>
    </citation>
    <scope>NUCLEOTIDE SEQUENCE [LARGE SCALE GENOMIC DNA]</scope>
    <source>
        <strain evidence="5">yFS275 / FY16936</strain>
    </source>
</reference>
<dbReference type="JaponicusDB" id="SJAG_03338">
    <property type="gene designation" value="rga10"/>
</dbReference>
<dbReference type="PANTHER" id="PTHR45808">
    <property type="entry name" value="RHO GTPASE-ACTIVATING PROTEIN 68F"/>
    <property type="match status" value="1"/>
</dbReference>
<dbReference type="Gene3D" id="3.40.525.10">
    <property type="entry name" value="CRAL-TRIO lipid binding domain"/>
    <property type="match status" value="1"/>
</dbReference>
<dbReference type="GO" id="GO:0032153">
    <property type="term" value="C:cell division site"/>
    <property type="evidence" value="ECO:0007669"/>
    <property type="project" value="UniProtKB-ARBA"/>
</dbReference>
<dbReference type="AlphaFoldDB" id="B6K3Z1"/>
<dbReference type="GO" id="GO:0005938">
    <property type="term" value="C:cell cortex"/>
    <property type="evidence" value="ECO:0007669"/>
    <property type="project" value="UniProtKB-ARBA"/>
</dbReference>
<dbReference type="GO" id="GO:0007165">
    <property type="term" value="P:signal transduction"/>
    <property type="evidence" value="ECO:0007669"/>
    <property type="project" value="InterPro"/>
</dbReference>
<proteinExistence type="predicted"/>
<dbReference type="VEuPathDB" id="FungiDB:SJAG_03338"/>
<feature type="region of interest" description="Disordered" evidence="1">
    <location>
        <begin position="265"/>
        <end position="288"/>
    </location>
</feature>
<dbReference type="GeneID" id="7052502"/>
<dbReference type="InterPro" id="IPR000198">
    <property type="entry name" value="RhoGAP_dom"/>
</dbReference>
<gene>
    <name evidence="4" type="primary">rga10</name>
    <name evidence="3" type="ORF">SJAG_03338</name>
</gene>
<evidence type="ECO:0000259" key="2">
    <source>
        <dbReference type="PROSITE" id="PS50238"/>
    </source>
</evidence>
<dbReference type="Proteomes" id="UP000001744">
    <property type="component" value="Unassembled WGS sequence"/>
</dbReference>
<dbReference type="InterPro" id="IPR036865">
    <property type="entry name" value="CRAL-TRIO_dom_sf"/>
</dbReference>
<dbReference type="SMART" id="SM00324">
    <property type="entry name" value="RhoGAP"/>
    <property type="match status" value="1"/>
</dbReference>
<dbReference type="InterPro" id="IPR008936">
    <property type="entry name" value="Rho_GTPase_activation_prot"/>
</dbReference>
<feature type="domain" description="Rho-GAP" evidence="2">
    <location>
        <begin position="160"/>
        <end position="379"/>
    </location>
</feature>
<name>B6K3Z1_SCHJY</name>
<accession>B6K3Z1</accession>
<dbReference type="OMA" id="WLQNAYK"/>
<dbReference type="InterPro" id="IPR001251">
    <property type="entry name" value="CRAL-TRIO_dom"/>
</dbReference>
<evidence type="ECO:0000313" key="4">
    <source>
        <dbReference type="JaponicusDB" id="SJAG_03338"/>
    </source>
</evidence>
<dbReference type="Pfam" id="PF00620">
    <property type="entry name" value="RhoGAP"/>
    <property type="match status" value="1"/>
</dbReference>
<dbReference type="Gene3D" id="1.10.555.10">
    <property type="entry name" value="Rho GTPase activation protein"/>
    <property type="match status" value="1"/>
</dbReference>
<dbReference type="PANTHER" id="PTHR45808:SF2">
    <property type="entry name" value="RHO GTPASE-ACTIVATING PROTEIN 68F"/>
    <property type="match status" value="1"/>
</dbReference>
<protein>
    <submittedName>
        <fullName evidence="3">Rho-type GTPase activating protein</fullName>
    </submittedName>
</protein>
<keyword evidence="5" id="KW-1185">Reference proteome</keyword>
<dbReference type="STRING" id="402676.B6K3Z1"/>
<dbReference type="RefSeq" id="XP_002174491.1">
    <property type="nucleotide sequence ID" value="XM_002174455.1"/>
</dbReference>
<dbReference type="GO" id="GO:0005096">
    <property type="term" value="F:GTPase activator activity"/>
    <property type="evidence" value="ECO:0007669"/>
    <property type="project" value="UniProtKB-ARBA"/>
</dbReference>
<dbReference type="EMBL" id="KE651167">
    <property type="protein sequence ID" value="EEB08198.1"/>
    <property type="molecule type" value="Genomic_DNA"/>
</dbReference>
<dbReference type="OrthoDB" id="410651at2759"/>
<sequence>MQEVINNLIYTGGYDQEDDPVLVVTAELVNSLRADADSIVDAVYTRLNDLVQGGPFSVVLSAQRTTIFTHSSLLAKGYRRLDYTLKKQIKAVFILFPDWLSRATLMLLLPMVSPKFFAKVFYVDSISKLPEPIAGRAIAFPVTVYEREWEVQMRARGSRAEIQAHVNAFPPTAHALSLRGVHRLLYECAVLIQQRVHTEGLFRRSPSKSHTDILWYLYENDFEVPLASFGPVAAASLVKRYYRSMDKPLFSAAFVKELEEKSSEASRDAENTLANAQSGEPLAPENQTVPPPPAVAISCINTHLDTEAQNAALYFFSLLHSVSTASQENLMDPWNLAVCVGPTLVPSDDVSTVLSLRSQSTSPFGVFLQSAIEHYRDCFPKADPRWEVRRLITEGASNDFEP</sequence>
<dbReference type="SUPFAM" id="SSF48350">
    <property type="entry name" value="GTPase activation domain, GAP"/>
    <property type="match status" value="1"/>
</dbReference>
<evidence type="ECO:0000313" key="5">
    <source>
        <dbReference type="Proteomes" id="UP000001744"/>
    </source>
</evidence>
<dbReference type="CDD" id="cd00159">
    <property type="entry name" value="RhoGAP"/>
    <property type="match status" value="1"/>
</dbReference>
<dbReference type="Pfam" id="PF13716">
    <property type="entry name" value="CRAL_TRIO_2"/>
    <property type="match status" value="1"/>
</dbReference>
<evidence type="ECO:0000313" key="3">
    <source>
        <dbReference type="EMBL" id="EEB08198.1"/>
    </source>
</evidence>
<dbReference type="PROSITE" id="PS50238">
    <property type="entry name" value="RHOGAP"/>
    <property type="match status" value="1"/>
</dbReference>
<evidence type="ECO:0000256" key="1">
    <source>
        <dbReference type="SAM" id="MobiDB-lite"/>
    </source>
</evidence>
<organism evidence="3 5">
    <name type="scientific">Schizosaccharomyces japonicus (strain yFS275 / FY16936)</name>
    <name type="common">Fission yeast</name>
    <dbReference type="NCBI Taxonomy" id="402676"/>
    <lineage>
        <taxon>Eukaryota</taxon>
        <taxon>Fungi</taxon>
        <taxon>Dikarya</taxon>
        <taxon>Ascomycota</taxon>
        <taxon>Taphrinomycotina</taxon>
        <taxon>Schizosaccharomycetes</taxon>
        <taxon>Schizosaccharomycetales</taxon>
        <taxon>Schizosaccharomycetaceae</taxon>
        <taxon>Schizosaccharomyces</taxon>
    </lineage>
</organism>
<dbReference type="eggNOG" id="KOG4406">
    <property type="taxonomic scope" value="Eukaryota"/>
</dbReference>